<dbReference type="Proteomes" id="UP000814176">
    <property type="component" value="Unassembled WGS sequence"/>
</dbReference>
<organism evidence="2 3">
    <name type="scientific">Rhodofomes roseus</name>
    <dbReference type="NCBI Taxonomy" id="34475"/>
    <lineage>
        <taxon>Eukaryota</taxon>
        <taxon>Fungi</taxon>
        <taxon>Dikarya</taxon>
        <taxon>Basidiomycota</taxon>
        <taxon>Agaricomycotina</taxon>
        <taxon>Agaricomycetes</taxon>
        <taxon>Polyporales</taxon>
        <taxon>Rhodofomes</taxon>
    </lineage>
</organism>
<dbReference type="EMBL" id="JADCUA010000018">
    <property type="protein sequence ID" value="KAH9833429.1"/>
    <property type="molecule type" value="Genomic_DNA"/>
</dbReference>
<dbReference type="InterPro" id="IPR002018">
    <property type="entry name" value="CarbesteraseB"/>
</dbReference>
<accession>A0ABQ8K8B0</accession>
<name>A0ABQ8K8B0_9APHY</name>
<gene>
    <name evidence="2" type="ORF">C8Q71DRAFT_860223</name>
</gene>
<comment type="caution">
    <text evidence="2">The sequence shown here is derived from an EMBL/GenBank/DDBJ whole genome shotgun (WGS) entry which is preliminary data.</text>
</comment>
<dbReference type="Gene3D" id="3.40.50.1820">
    <property type="entry name" value="alpha/beta hydrolase"/>
    <property type="match status" value="1"/>
</dbReference>
<sequence length="232" mass="25921">MTQVMFSETVKQTQRSDTSDKLECLRKVDVSVLEAANSRIRLSAFFATFVFVPVVDGSFIVERPTVTLERKRVNGLSDPHSCAIAQLTIFVDSASPPPSLTEYVTELFPLLDQTSVQSIVQMYTDDKVLTTTLSQAVAVMGESIFICPTYLLMSAFGDRAYKGEFAIPPGWHAEDLEYHFPTGFQPTYNNSALIKSFLSVVRALNTTDKFVLDLKPAWSVWQLWFTCASMTS</sequence>
<protein>
    <recommendedName>
        <fullName evidence="1">Carboxylesterase type B domain-containing protein</fullName>
    </recommendedName>
</protein>
<reference evidence="2 3" key="1">
    <citation type="journal article" date="2021" name="Environ. Microbiol.">
        <title>Gene family expansions and transcriptome signatures uncover fungal adaptations to wood decay.</title>
        <authorList>
            <person name="Hage H."/>
            <person name="Miyauchi S."/>
            <person name="Viragh M."/>
            <person name="Drula E."/>
            <person name="Min B."/>
            <person name="Chaduli D."/>
            <person name="Navarro D."/>
            <person name="Favel A."/>
            <person name="Norest M."/>
            <person name="Lesage-Meessen L."/>
            <person name="Balint B."/>
            <person name="Merenyi Z."/>
            <person name="de Eugenio L."/>
            <person name="Morin E."/>
            <person name="Martinez A.T."/>
            <person name="Baldrian P."/>
            <person name="Stursova M."/>
            <person name="Martinez M.J."/>
            <person name="Novotny C."/>
            <person name="Magnuson J.K."/>
            <person name="Spatafora J.W."/>
            <person name="Maurice S."/>
            <person name="Pangilinan J."/>
            <person name="Andreopoulos W."/>
            <person name="LaButti K."/>
            <person name="Hundley H."/>
            <person name="Na H."/>
            <person name="Kuo A."/>
            <person name="Barry K."/>
            <person name="Lipzen A."/>
            <person name="Henrissat B."/>
            <person name="Riley R."/>
            <person name="Ahrendt S."/>
            <person name="Nagy L.G."/>
            <person name="Grigoriev I.V."/>
            <person name="Martin F."/>
            <person name="Rosso M.N."/>
        </authorList>
    </citation>
    <scope>NUCLEOTIDE SEQUENCE [LARGE SCALE GENOMIC DNA]</scope>
    <source>
        <strain evidence="2 3">CIRM-BRFM 1785</strain>
    </source>
</reference>
<dbReference type="SUPFAM" id="SSF53474">
    <property type="entry name" value="alpha/beta-Hydrolases"/>
    <property type="match status" value="1"/>
</dbReference>
<dbReference type="GeneID" id="72008501"/>
<dbReference type="Pfam" id="PF00135">
    <property type="entry name" value="COesterase"/>
    <property type="match status" value="1"/>
</dbReference>
<evidence type="ECO:0000313" key="3">
    <source>
        <dbReference type="Proteomes" id="UP000814176"/>
    </source>
</evidence>
<evidence type="ECO:0000259" key="1">
    <source>
        <dbReference type="Pfam" id="PF00135"/>
    </source>
</evidence>
<proteinExistence type="predicted"/>
<dbReference type="InterPro" id="IPR029058">
    <property type="entry name" value="AB_hydrolase_fold"/>
</dbReference>
<evidence type="ECO:0000313" key="2">
    <source>
        <dbReference type="EMBL" id="KAH9833429.1"/>
    </source>
</evidence>
<keyword evidence="3" id="KW-1185">Reference proteome</keyword>
<dbReference type="RefSeq" id="XP_047776169.1">
    <property type="nucleotide sequence ID" value="XM_047927769.1"/>
</dbReference>
<feature type="domain" description="Carboxylesterase type B" evidence="1">
    <location>
        <begin position="14"/>
        <end position="188"/>
    </location>
</feature>